<accession>A0AAD7CMF9</accession>
<reference evidence="1" key="1">
    <citation type="submission" date="2023-03" db="EMBL/GenBank/DDBJ databases">
        <title>Massive genome expansion in bonnet fungi (Mycena s.s.) driven by repeated elements and novel gene families across ecological guilds.</title>
        <authorList>
            <consortium name="Lawrence Berkeley National Laboratory"/>
            <person name="Harder C.B."/>
            <person name="Miyauchi S."/>
            <person name="Viragh M."/>
            <person name="Kuo A."/>
            <person name="Thoen E."/>
            <person name="Andreopoulos B."/>
            <person name="Lu D."/>
            <person name="Skrede I."/>
            <person name="Drula E."/>
            <person name="Henrissat B."/>
            <person name="Morin E."/>
            <person name="Kohler A."/>
            <person name="Barry K."/>
            <person name="LaButti K."/>
            <person name="Morin E."/>
            <person name="Salamov A."/>
            <person name="Lipzen A."/>
            <person name="Mereny Z."/>
            <person name="Hegedus B."/>
            <person name="Baldrian P."/>
            <person name="Stursova M."/>
            <person name="Weitz H."/>
            <person name="Taylor A."/>
            <person name="Grigoriev I.V."/>
            <person name="Nagy L.G."/>
            <person name="Martin F."/>
            <person name="Kauserud H."/>
        </authorList>
    </citation>
    <scope>NUCLEOTIDE SEQUENCE</scope>
    <source>
        <strain evidence="1">CBHHK067</strain>
    </source>
</reference>
<evidence type="ECO:0000313" key="2">
    <source>
        <dbReference type="Proteomes" id="UP001221757"/>
    </source>
</evidence>
<evidence type="ECO:0000313" key="1">
    <source>
        <dbReference type="EMBL" id="KAJ7653453.1"/>
    </source>
</evidence>
<name>A0AAD7CMF9_MYCRO</name>
<dbReference type="EMBL" id="JARKIE010000335">
    <property type="protein sequence ID" value="KAJ7653453.1"/>
    <property type="molecule type" value="Genomic_DNA"/>
</dbReference>
<dbReference type="Proteomes" id="UP001221757">
    <property type="component" value="Unassembled WGS sequence"/>
</dbReference>
<organism evidence="1 2">
    <name type="scientific">Mycena rosella</name>
    <name type="common">Pink bonnet</name>
    <name type="synonym">Agaricus rosellus</name>
    <dbReference type="NCBI Taxonomy" id="1033263"/>
    <lineage>
        <taxon>Eukaryota</taxon>
        <taxon>Fungi</taxon>
        <taxon>Dikarya</taxon>
        <taxon>Basidiomycota</taxon>
        <taxon>Agaricomycotina</taxon>
        <taxon>Agaricomycetes</taxon>
        <taxon>Agaricomycetidae</taxon>
        <taxon>Agaricales</taxon>
        <taxon>Marasmiineae</taxon>
        <taxon>Mycenaceae</taxon>
        <taxon>Mycena</taxon>
    </lineage>
</organism>
<comment type="caution">
    <text evidence="1">The sequence shown here is derived from an EMBL/GenBank/DDBJ whole genome shotgun (WGS) entry which is preliminary data.</text>
</comment>
<sequence length="425" mass="47388">MCFAPDTQLALNKPAGPLHPAFAFEAFDIIIKTRSPLTDAVAMEGRQWCCKAALISYRIPRFGCMLATGLFSLLPTLYGSGRAYHHRGGDCALAGDFGALDNITFEEQFNALFVAQDAHGDSTRRRLLENAVVVYWPHQSEDVSFTPLLGAVQACKRATVTRMSPAVLRAKPRWTEFAELVEHFTQMRVVPELGAMHSTNTSTLEPWRNVVGVRLELPCRGRHWYRAVDTEWKKSIDGAILHGAWPAALTVLSTLLDSLPEDVRKPLISVVLPTLADRLVSQLYLPLFYKSCAASNKDFTVMNHLCAITAISRFLPDFWTRDAEMMSVALLNSSKTNAPANGEPVWGAARLGQSVLLGEIIGRIQAVLRTKDMSSAPDNVYVDILKFVIILEMRLGLLLDVKERTSLVPLSQRMLFMMLFRKIRL</sequence>
<gene>
    <name evidence="1" type="ORF">B0H17DRAFT_1214685</name>
</gene>
<keyword evidence="2" id="KW-1185">Reference proteome</keyword>
<dbReference type="AlphaFoldDB" id="A0AAD7CMF9"/>
<proteinExistence type="predicted"/>
<protein>
    <submittedName>
        <fullName evidence="1">Uncharacterized protein</fullName>
    </submittedName>
</protein>